<gene>
    <name evidence="1" type="ORF">T4D_2593</name>
</gene>
<name>A0A0V1FPU5_TRIPS</name>
<dbReference type="AlphaFoldDB" id="A0A0V1FPU5"/>
<protein>
    <recommendedName>
        <fullName evidence="3">Retrovirus-related Pol polyprotein from transposon TNT 1-94</fullName>
    </recommendedName>
</protein>
<reference evidence="1 2" key="1">
    <citation type="submission" date="2015-01" db="EMBL/GenBank/DDBJ databases">
        <title>Evolution of Trichinella species and genotypes.</title>
        <authorList>
            <person name="Korhonen P.K."/>
            <person name="Edoardo P."/>
            <person name="Giuseppe L.R."/>
            <person name="Gasser R.B."/>
        </authorList>
    </citation>
    <scope>NUCLEOTIDE SEQUENCE [LARGE SCALE GENOMIC DNA]</scope>
    <source>
        <strain evidence="1">ISS470</strain>
    </source>
</reference>
<evidence type="ECO:0000313" key="1">
    <source>
        <dbReference type="EMBL" id="KRY87857.1"/>
    </source>
</evidence>
<dbReference type="OrthoDB" id="97058at2759"/>
<organism evidence="1 2">
    <name type="scientific">Trichinella pseudospiralis</name>
    <name type="common">Parasitic roundworm</name>
    <dbReference type="NCBI Taxonomy" id="6337"/>
    <lineage>
        <taxon>Eukaryota</taxon>
        <taxon>Metazoa</taxon>
        <taxon>Ecdysozoa</taxon>
        <taxon>Nematoda</taxon>
        <taxon>Enoplea</taxon>
        <taxon>Dorylaimia</taxon>
        <taxon>Trichinellida</taxon>
        <taxon>Trichinellidae</taxon>
        <taxon>Trichinella</taxon>
    </lineage>
</organism>
<accession>A0A0V1FPU5</accession>
<keyword evidence="2" id="KW-1185">Reference proteome</keyword>
<sequence>MRRSSDNTSIFAMLAQGETHSFQLGINDLDTSACVKGKFFCEGCVFGSMAQTPHKEIIERRQSVPAEILYADVCRPFIYQSVGGSCHFICFKDESSGYQKVTSYNTSRLLWLKSCKKLDVTCNGFEHTVGLNLSTKNLIKSRIVHEKSSPYTFQCNAVVAKVVDSTSLGSMGLSM</sequence>
<feature type="non-terminal residue" evidence="1">
    <location>
        <position position="175"/>
    </location>
</feature>
<evidence type="ECO:0008006" key="3">
    <source>
        <dbReference type="Google" id="ProtNLM"/>
    </source>
</evidence>
<comment type="caution">
    <text evidence="1">The sequence shown here is derived from an EMBL/GenBank/DDBJ whole genome shotgun (WGS) entry which is preliminary data.</text>
</comment>
<dbReference type="Proteomes" id="UP000054995">
    <property type="component" value="Unassembled WGS sequence"/>
</dbReference>
<dbReference type="EMBL" id="JYDT01000049">
    <property type="protein sequence ID" value="KRY87857.1"/>
    <property type="molecule type" value="Genomic_DNA"/>
</dbReference>
<proteinExistence type="predicted"/>
<evidence type="ECO:0000313" key="2">
    <source>
        <dbReference type="Proteomes" id="UP000054995"/>
    </source>
</evidence>